<dbReference type="EMBL" id="QPGB01000002">
    <property type="protein sequence ID" value="RCS58437.1"/>
    <property type="molecule type" value="Genomic_DNA"/>
</dbReference>
<evidence type="ECO:0000259" key="5">
    <source>
        <dbReference type="SMART" id="SM00062"/>
    </source>
</evidence>
<accession>A0A368L4E2</accession>
<protein>
    <submittedName>
        <fullName evidence="6">Amino acid ABC transporter substrate-binding protein</fullName>
    </submittedName>
</protein>
<dbReference type="PANTHER" id="PTHR30085">
    <property type="entry name" value="AMINO ACID ABC TRANSPORTER PERMEASE"/>
    <property type="match status" value="1"/>
</dbReference>
<evidence type="ECO:0000256" key="1">
    <source>
        <dbReference type="ARBA" id="ARBA00010333"/>
    </source>
</evidence>
<keyword evidence="3 4" id="KW-0732">Signal</keyword>
<dbReference type="Gene3D" id="3.40.190.10">
    <property type="entry name" value="Periplasmic binding protein-like II"/>
    <property type="match status" value="2"/>
</dbReference>
<dbReference type="InterPro" id="IPR001638">
    <property type="entry name" value="Solute-binding_3/MltF_N"/>
</dbReference>
<dbReference type="GO" id="GO:0005576">
    <property type="term" value="C:extracellular region"/>
    <property type="evidence" value="ECO:0007669"/>
    <property type="project" value="TreeGrafter"/>
</dbReference>
<dbReference type="RefSeq" id="WP_114402520.1">
    <property type="nucleotide sequence ID" value="NZ_QPGB01000002.1"/>
</dbReference>
<proteinExistence type="inferred from homology"/>
<dbReference type="Pfam" id="PF00497">
    <property type="entry name" value="SBP_bac_3"/>
    <property type="match status" value="1"/>
</dbReference>
<gene>
    <name evidence="6" type="ORF">DU000_06385</name>
</gene>
<evidence type="ECO:0000256" key="4">
    <source>
        <dbReference type="SAM" id="SignalP"/>
    </source>
</evidence>
<reference evidence="6 7" key="1">
    <citation type="journal article" date="2018" name="Int. J. Syst. Evol. Microbiol.">
        <title>Parvibium lacunae gen. nov., sp. nov., a new member of the family Alcaligenaceae isolated from a freshwater pond.</title>
        <authorList>
            <person name="Chen W.M."/>
            <person name="Xie P.B."/>
            <person name="Hsu M.Y."/>
            <person name="Sheu S.Y."/>
        </authorList>
    </citation>
    <scope>NUCLEOTIDE SEQUENCE [LARGE SCALE GENOMIC DNA]</scope>
    <source>
        <strain evidence="6 7">KMB9</strain>
    </source>
</reference>
<keyword evidence="7" id="KW-1185">Reference proteome</keyword>
<dbReference type="AlphaFoldDB" id="A0A368L4E2"/>
<dbReference type="GO" id="GO:0006865">
    <property type="term" value="P:amino acid transport"/>
    <property type="evidence" value="ECO:0007669"/>
    <property type="project" value="TreeGrafter"/>
</dbReference>
<dbReference type="InterPro" id="IPR051455">
    <property type="entry name" value="Bact_solute-bind_prot3"/>
</dbReference>
<sequence>MSNYRKAQRSFWVSVCCLGLSSLALAGDRLDQILEKNEIVIAHREASVPLSYLDNGKPIGYSLDICHAVVESLKKQYKRPNLTIRYLVVTSQTRIPAIAEGKADLECGSTTNTAERRQKVDFTIPHFISTAKFLVRKADRIQKIEDLRGKTVVSTQGTTNIKTLHKQNDERVLNLNILESKDHAEGFRFLVEKKVDAFAMDDILLYGLRASAANPDDYEVIGKPMTIEPYAIMLPKNQKRLKAVVDGEIARMITSFEIYTLYKKWFESPIPPRGINLNVPMSFLLRDSFKFPTDKVND</sequence>
<feature type="chain" id="PRO_5016942487" evidence="4">
    <location>
        <begin position="27"/>
        <end position="298"/>
    </location>
</feature>
<organism evidence="6 7">
    <name type="scientific">Parvibium lacunae</name>
    <dbReference type="NCBI Taxonomy" id="1888893"/>
    <lineage>
        <taxon>Bacteria</taxon>
        <taxon>Pseudomonadati</taxon>
        <taxon>Pseudomonadota</taxon>
        <taxon>Betaproteobacteria</taxon>
        <taxon>Burkholderiales</taxon>
        <taxon>Alcaligenaceae</taxon>
        <taxon>Parvibium</taxon>
    </lineage>
</organism>
<dbReference type="CDD" id="cd13688">
    <property type="entry name" value="PBP2_GltI_DEBP"/>
    <property type="match status" value="1"/>
</dbReference>
<evidence type="ECO:0000313" key="7">
    <source>
        <dbReference type="Proteomes" id="UP000252357"/>
    </source>
</evidence>
<feature type="signal peptide" evidence="4">
    <location>
        <begin position="1"/>
        <end position="26"/>
    </location>
</feature>
<comment type="caution">
    <text evidence="6">The sequence shown here is derived from an EMBL/GenBank/DDBJ whole genome shotgun (WGS) entry which is preliminary data.</text>
</comment>
<keyword evidence="2" id="KW-0813">Transport</keyword>
<evidence type="ECO:0000256" key="2">
    <source>
        <dbReference type="ARBA" id="ARBA00022448"/>
    </source>
</evidence>
<evidence type="ECO:0000256" key="3">
    <source>
        <dbReference type="ARBA" id="ARBA00022729"/>
    </source>
</evidence>
<dbReference type="GO" id="GO:0030288">
    <property type="term" value="C:outer membrane-bounded periplasmic space"/>
    <property type="evidence" value="ECO:0007669"/>
    <property type="project" value="TreeGrafter"/>
</dbReference>
<dbReference type="SUPFAM" id="SSF53850">
    <property type="entry name" value="Periplasmic binding protein-like II"/>
    <property type="match status" value="1"/>
</dbReference>
<feature type="domain" description="Solute-binding protein family 3/N-terminal" evidence="5">
    <location>
        <begin position="38"/>
        <end position="269"/>
    </location>
</feature>
<comment type="similarity">
    <text evidence="1">Belongs to the bacterial solute-binding protein 3 family.</text>
</comment>
<evidence type="ECO:0000313" key="6">
    <source>
        <dbReference type="EMBL" id="RCS58437.1"/>
    </source>
</evidence>
<dbReference type="Proteomes" id="UP000252357">
    <property type="component" value="Unassembled WGS sequence"/>
</dbReference>
<name>A0A368L4E2_9BURK</name>
<dbReference type="PANTHER" id="PTHR30085:SF2">
    <property type="entry name" value="GLUTAMATE_ASPARTATE IMPORT SOLUTE-BINDING PROTEIN"/>
    <property type="match status" value="1"/>
</dbReference>
<dbReference type="SMART" id="SM00062">
    <property type="entry name" value="PBPb"/>
    <property type="match status" value="1"/>
</dbReference>
<dbReference type="OrthoDB" id="368476at2"/>